<dbReference type="Gene3D" id="3.10.580.10">
    <property type="entry name" value="CBS-domain"/>
    <property type="match status" value="1"/>
</dbReference>
<organism evidence="4 5">
    <name type="scientific">Inmirania thermothiophila</name>
    <dbReference type="NCBI Taxonomy" id="1750597"/>
    <lineage>
        <taxon>Bacteria</taxon>
        <taxon>Pseudomonadati</taxon>
        <taxon>Pseudomonadota</taxon>
        <taxon>Gammaproteobacteria</taxon>
        <taxon>Chromatiales</taxon>
        <taxon>Ectothiorhodospiraceae</taxon>
        <taxon>Inmirania</taxon>
    </lineage>
</organism>
<dbReference type="PROSITE" id="PS51371">
    <property type="entry name" value="CBS"/>
    <property type="match status" value="2"/>
</dbReference>
<dbReference type="Pfam" id="PF00571">
    <property type="entry name" value="CBS"/>
    <property type="match status" value="2"/>
</dbReference>
<dbReference type="OrthoDB" id="9790355at2"/>
<dbReference type="RefSeq" id="WP_123399417.1">
    <property type="nucleotide sequence ID" value="NZ_RJVI01000001.1"/>
</dbReference>
<sequence>MLVQDAMTRAVRTVTPETRLYEVAALMCINRIKGLPVVEDGDRIVGIIAERDVLHRMFPRLDELMAEQGPISFEEMESQYREVVNLEVRDVMSTRVITVPPDYPLLKATSVMVSHRFRRIPVAVDGRLCGMLSIGDVHKALFLKHMRLS</sequence>
<feature type="domain" description="CBS" evidence="3">
    <location>
        <begin position="7"/>
        <end position="63"/>
    </location>
</feature>
<dbReference type="PANTHER" id="PTHR43080">
    <property type="entry name" value="CBS DOMAIN-CONTAINING PROTEIN CBSX3, MITOCHONDRIAL"/>
    <property type="match status" value="1"/>
</dbReference>
<reference evidence="4 5" key="1">
    <citation type="submission" date="2018-11" db="EMBL/GenBank/DDBJ databases">
        <title>Genomic Encyclopedia of Type Strains, Phase IV (KMG-IV): sequencing the most valuable type-strain genomes for metagenomic binning, comparative biology and taxonomic classification.</title>
        <authorList>
            <person name="Goeker M."/>
        </authorList>
    </citation>
    <scope>NUCLEOTIDE SEQUENCE [LARGE SCALE GENOMIC DNA]</scope>
    <source>
        <strain evidence="4 5">DSM 100275</strain>
    </source>
</reference>
<protein>
    <submittedName>
        <fullName evidence="4">CBS domain protein</fullName>
    </submittedName>
</protein>
<dbReference type="AlphaFoldDB" id="A0A3N1YAB4"/>
<evidence type="ECO:0000256" key="1">
    <source>
        <dbReference type="ARBA" id="ARBA00023122"/>
    </source>
</evidence>
<keyword evidence="5" id="KW-1185">Reference proteome</keyword>
<dbReference type="Proteomes" id="UP000276634">
    <property type="component" value="Unassembled WGS sequence"/>
</dbReference>
<dbReference type="PANTHER" id="PTHR43080:SF2">
    <property type="entry name" value="CBS DOMAIN-CONTAINING PROTEIN"/>
    <property type="match status" value="1"/>
</dbReference>
<feature type="domain" description="CBS" evidence="3">
    <location>
        <begin position="92"/>
        <end position="148"/>
    </location>
</feature>
<dbReference type="SUPFAM" id="SSF54631">
    <property type="entry name" value="CBS-domain pair"/>
    <property type="match status" value="1"/>
</dbReference>
<evidence type="ECO:0000259" key="3">
    <source>
        <dbReference type="PROSITE" id="PS51371"/>
    </source>
</evidence>
<comment type="caution">
    <text evidence="4">The sequence shown here is derived from an EMBL/GenBank/DDBJ whole genome shotgun (WGS) entry which is preliminary data.</text>
</comment>
<proteinExistence type="predicted"/>
<evidence type="ECO:0000313" key="4">
    <source>
        <dbReference type="EMBL" id="ROR34337.1"/>
    </source>
</evidence>
<accession>A0A3N1YAB4</accession>
<name>A0A3N1YAB4_9GAMM</name>
<dbReference type="InterPro" id="IPR000644">
    <property type="entry name" value="CBS_dom"/>
</dbReference>
<dbReference type="CDD" id="cd04586">
    <property type="entry name" value="CBS_pair_BON_assoc"/>
    <property type="match status" value="1"/>
</dbReference>
<dbReference type="SMART" id="SM00116">
    <property type="entry name" value="CBS"/>
    <property type="match status" value="2"/>
</dbReference>
<dbReference type="InterPro" id="IPR046342">
    <property type="entry name" value="CBS_dom_sf"/>
</dbReference>
<evidence type="ECO:0000256" key="2">
    <source>
        <dbReference type="PROSITE-ProRule" id="PRU00703"/>
    </source>
</evidence>
<evidence type="ECO:0000313" key="5">
    <source>
        <dbReference type="Proteomes" id="UP000276634"/>
    </source>
</evidence>
<keyword evidence="1 2" id="KW-0129">CBS domain</keyword>
<dbReference type="EMBL" id="RJVI01000001">
    <property type="protein sequence ID" value="ROR34337.1"/>
    <property type="molecule type" value="Genomic_DNA"/>
</dbReference>
<dbReference type="InterPro" id="IPR051257">
    <property type="entry name" value="Diverse_CBS-Domain"/>
</dbReference>
<gene>
    <name evidence="4" type="ORF">EDC57_0233</name>
</gene>